<proteinExistence type="predicted"/>
<evidence type="ECO:0000313" key="1">
    <source>
        <dbReference type="EMBL" id="KKN09373.1"/>
    </source>
</evidence>
<dbReference type="EMBL" id="LAZR01004355">
    <property type="protein sequence ID" value="KKN09373.1"/>
    <property type="molecule type" value="Genomic_DNA"/>
</dbReference>
<accession>A0A0F9QW34</accession>
<comment type="caution">
    <text evidence="1">The sequence shown here is derived from an EMBL/GenBank/DDBJ whole genome shotgun (WGS) entry which is preliminary data.</text>
</comment>
<name>A0A0F9QW34_9ZZZZ</name>
<reference evidence="1" key="1">
    <citation type="journal article" date="2015" name="Nature">
        <title>Complex archaea that bridge the gap between prokaryotes and eukaryotes.</title>
        <authorList>
            <person name="Spang A."/>
            <person name="Saw J.H."/>
            <person name="Jorgensen S.L."/>
            <person name="Zaremba-Niedzwiedzka K."/>
            <person name="Martijn J."/>
            <person name="Lind A.E."/>
            <person name="van Eijk R."/>
            <person name="Schleper C."/>
            <person name="Guy L."/>
            <person name="Ettema T.J."/>
        </authorList>
    </citation>
    <scope>NUCLEOTIDE SEQUENCE</scope>
</reference>
<dbReference type="AlphaFoldDB" id="A0A0F9QW34"/>
<sequence length="160" mass="18364">MAILPTYLRRTTAILKMPQALASGLSASAFLRKLQKTTGGYSRTKFLRDWRNVGGIEAKKDRFKYVRRDRRPPMSAIADVEWDNNNEYMYKVRAFVRKGEGEPLTERFVNIVSDKALTPEQVESEVFERWSAWEKYEGEVLDRAQVTAGFHNLLADSAIG</sequence>
<protein>
    <submittedName>
        <fullName evidence="1">Uncharacterized protein</fullName>
    </submittedName>
</protein>
<organism evidence="1">
    <name type="scientific">marine sediment metagenome</name>
    <dbReference type="NCBI Taxonomy" id="412755"/>
    <lineage>
        <taxon>unclassified sequences</taxon>
        <taxon>metagenomes</taxon>
        <taxon>ecological metagenomes</taxon>
    </lineage>
</organism>
<gene>
    <name evidence="1" type="ORF">LCGC14_1047240</name>
</gene>